<feature type="transmembrane region" description="Helical" evidence="1">
    <location>
        <begin position="12"/>
        <end position="33"/>
    </location>
</feature>
<keyword evidence="1" id="KW-0812">Transmembrane</keyword>
<feature type="non-terminal residue" evidence="2">
    <location>
        <position position="90"/>
    </location>
</feature>
<name>X1K390_9ZZZZ</name>
<keyword evidence="1" id="KW-0472">Membrane</keyword>
<dbReference type="EMBL" id="BARU01045119">
    <property type="protein sequence ID" value="GAH84769.1"/>
    <property type="molecule type" value="Genomic_DNA"/>
</dbReference>
<comment type="caution">
    <text evidence="2">The sequence shown here is derived from an EMBL/GenBank/DDBJ whole genome shotgun (WGS) entry which is preliminary data.</text>
</comment>
<gene>
    <name evidence="2" type="ORF">S03H2_68582</name>
</gene>
<organism evidence="2">
    <name type="scientific">marine sediment metagenome</name>
    <dbReference type="NCBI Taxonomy" id="412755"/>
    <lineage>
        <taxon>unclassified sequences</taxon>
        <taxon>metagenomes</taxon>
        <taxon>ecological metagenomes</taxon>
    </lineage>
</organism>
<evidence type="ECO:0000313" key="2">
    <source>
        <dbReference type="EMBL" id="GAH84769.1"/>
    </source>
</evidence>
<dbReference type="AlphaFoldDB" id="X1K390"/>
<evidence type="ECO:0000256" key="1">
    <source>
        <dbReference type="SAM" id="Phobius"/>
    </source>
</evidence>
<proteinExistence type="predicted"/>
<accession>X1K390</accession>
<keyword evidence="1" id="KW-1133">Transmembrane helix</keyword>
<protein>
    <submittedName>
        <fullName evidence="2">Uncharacterized protein</fullName>
    </submittedName>
</protein>
<sequence length="90" mass="10391">MLNEIFWNIEFARGLIFFALGIVVAIILIPKVLERLQVKRDKRLAIKLLKQFGYTCICAITRSMPPTYGLVEIEGNADGDIMMQFWKDIQ</sequence>
<reference evidence="2" key="1">
    <citation type="journal article" date="2014" name="Front. Microbiol.">
        <title>High frequency of phylogenetically diverse reductive dehalogenase-homologous genes in deep subseafloor sedimentary metagenomes.</title>
        <authorList>
            <person name="Kawai M."/>
            <person name="Futagami T."/>
            <person name="Toyoda A."/>
            <person name="Takaki Y."/>
            <person name="Nishi S."/>
            <person name="Hori S."/>
            <person name="Arai W."/>
            <person name="Tsubouchi T."/>
            <person name="Morono Y."/>
            <person name="Uchiyama I."/>
            <person name="Ito T."/>
            <person name="Fujiyama A."/>
            <person name="Inagaki F."/>
            <person name="Takami H."/>
        </authorList>
    </citation>
    <scope>NUCLEOTIDE SEQUENCE</scope>
    <source>
        <strain evidence="2">Expedition CK06-06</strain>
    </source>
</reference>